<name>A0AAD2H7U4_9AGAR</name>
<dbReference type="Proteomes" id="UP001295794">
    <property type="component" value="Unassembled WGS sequence"/>
</dbReference>
<feature type="non-terminal residue" evidence="1">
    <location>
        <position position="77"/>
    </location>
</feature>
<accession>A0AAD2H7U4</accession>
<gene>
    <name evidence="1" type="ORF">MYCIT1_LOCUS13878</name>
</gene>
<dbReference type="EMBL" id="CAVNYO010000155">
    <property type="protein sequence ID" value="CAK5269853.1"/>
    <property type="molecule type" value="Genomic_DNA"/>
</dbReference>
<reference evidence="1" key="1">
    <citation type="submission" date="2023-11" db="EMBL/GenBank/DDBJ databases">
        <authorList>
            <person name="De Vega J J."/>
            <person name="De Vega J J."/>
        </authorList>
    </citation>
    <scope>NUCLEOTIDE SEQUENCE</scope>
</reference>
<keyword evidence="2" id="KW-1185">Reference proteome</keyword>
<comment type="caution">
    <text evidence="1">The sequence shown here is derived from an EMBL/GenBank/DDBJ whole genome shotgun (WGS) entry which is preliminary data.</text>
</comment>
<evidence type="ECO:0000313" key="1">
    <source>
        <dbReference type="EMBL" id="CAK5269853.1"/>
    </source>
</evidence>
<protein>
    <submittedName>
        <fullName evidence="1">Uncharacterized protein</fullName>
    </submittedName>
</protein>
<organism evidence="1 2">
    <name type="scientific">Mycena citricolor</name>
    <dbReference type="NCBI Taxonomy" id="2018698"/>
    <lineage>
        <taxon>Eukaryota</taxon>
        <taxon>Fungi</taxon>
        <taxon>Dikarya</taxon>
        <taxon>Basidiomycota</taxon>
        <taxon>Agaricomycotina</taxon>
        <taxon>Agaricomycetes</taxon>
        <taxon>Agaricomycetidae</taxon>
        <taxon>Agaricales</taxon>
        <taxon>Marasmiineae</taxon>
        <taxon>Mycenaceae</taxon>
        <taxon>Mycena</taxon>
    </lineage>
</organism>
<evidence type="ECO:0000313" key="2">
    <source>
        <dbReference type="Proteomes" id="UP001295794"/>
    </source>
</evidence>
<proteinExistence type="predicted"/>
<feature type="non-terminal residue" evidence="1">
    <location>
        <position position="1"/>
    </location>
</feature>
<sequence length="77" mass="8282">NGAALHCSTRDESAAHASLSANFNSNTTVPGYDTKKLATGWIHVRVCCLLPPHLQGPCFYVGSVTQRSDSRDCVHPN</sequence>
<dbReference type="AlphaFoldDB" id="A0AAD2H7U4"/>